<organism evidence="1 2">
    <name type="scientific">Sulfitobacter delicatus</name>
    <dbReference type="NCBI Taxonomy" id="218672"/>
    <lineage>
        <taxon>Bacteria</taxon>
        <taxon>Pseudomonadati</taxon>
        <taxon>Pseudomonadota</taxon>
        <taxon>Alphaproteobacteria</taxon>
        <taxon>Rhodobacterales</taxon>
        <taxon>Roseobacteraceae</taxon>
        <taxon>Sulfitobacter</taxon>
    </lineage>
</organism>
<reference evidence="2" key="1">
    <citation type="submission" date="2016-10" db="EMBL/GenBank/DDBJ databases">
        <authorList>
            <person name="Varghese N."/>
            <person name="Submissions S."/>
        </authorList>
    </citation>
    <scope>NUCLEOTIDE SEQUENCE [LARGE SCALE GENOMIC DNA]</scope>
    <source>
        <strain evidence="2">DSM 16477</strain>
    </source>
</reference>
<evidence type="ECO:0000313" key="1">
    <source>
        <dbReference type="EMBL" id="SDG74578.1"/>
    </source>
</evidence>
<dbReference type="EMBL" id="FNBP01000011">
    <property type="protein sequence ID" value="SDG74578.1"/>
    <property type="molecule type" value="Genomic_DNA"/>
</dbReference>
<proteinExistence type="predicted"/>
<evidence type="ECO:0000313" key="2">
    <source>
        <dbReference type="Proteomes" id="UP000199399"/>
    </source>
</evidence>
<gene>
    <name evidence="1" type="ORF">SAMN04489759_11170</name>
</gene>
<dbReference type="Proteomes" id="UP000199399">
    <property type="component" value="Unassembled WGS sequence"/>
</dbReference>
<accession>A0A1G7WRR5</accession>
<keyword evidence="2" id="KW-1185">Reference proteome</keyword>
<dbReference type="AlphaFoldDB" id="A0A1G7WRR5"/>
<name>A0A1G7WRR5_9RHOB</name>
<protein>
    <submittedName>
        <fullName evidence="1">Uncharacterized protein</fullName>
    </submittedName>
</protein>
<sequence>MSTAVDFEREAVIMAPTTVQTHLAARGGYSVYLRPTGVHRGGQVTHERALMEISPAMEEICGQALHPKSLELLWEVTITKKVWKEPLSIIQRKRQPNGRLRRGGSQVSSGSQFAQRVASRTLRRLEHNLRLATFQRTMPKNRRNQFRCALVIDGICNKTTIPLIQPAKIEQFC</sequence>